<proteinExistence type="predicted"/>
<evidence type="ECO:0000313" key="2">
    <source>
        <dbReference type="EMBL" id="TDR93723.1"/>
    </source>
</evidence>
<sequence length="365" mass="39288">MSSDATPSSSPDSRRGARRYLSGSPALLGLASILCGLGLAASGVTLVRAADDVGFFDFFRNQSLDRIIDPVRLRPRYADAPRYVVRPREEARRRAARRVDPKAAEAKHARPGTPRKPVERRARVELGSLGSVIAGRRTMCVRTCDGYAFPLGILRASSDLPTHRTACAAACPGAETQLYTLNPGQSFEQPAAARSVSSGETYGRLRTAFLYRSKLVADCSCQGPDNIAQPLPILLDPTIRTGDIVVDEKGEAQAYAGTGALPLSRQAFSDYRRSRALGPKSKRLVDRTIGTSHRATIARAYERSQRVREASLGVGTRSDAAPASAARNAFREIEAPAGSRRVRVYTIDPEAGRIAGSGARIITLP</sequence>
<evidence type="ECO:0000313" key="3">
    <source>
        <dbReference type="Proteomes" id="UP000295122"/>
    </source>
</evidence>
<protein>
    <submittedName>
        <fullName evidence="2">Uncharacterized protein DUF2865</fullName>
    </submittedName>
</protein>
<feature type="region of interest" description="Disordered" evidence="1">
    <location>
        <begin position="89"/>
        <end position="120"/>
    </location>
</feature>
<dbReference type="AlphaFoldDB" id="A0A4R7C6H5"/>
<name>A0A4R7C6H5_9HYPH</name>
<dbReference type="EMBL" id="SNZR01000011">
    <property type="protein sequence ID" value="TDR93723.1"/>
    <property type="molecule type" value="Genomic_DNA"/>
</dbReference>
<dbReference type="InterPro" id="IPR021293">
    <property type="entry name" value="DUF2865"/>
</dbReference>
<dbReference type="RefSeq" id="WP_133768697.1">
    <property type="nucleotide sequence ID" value="NZ_SNZR01000011.1"/>
</dbReference>
<feature type="compositionally biased region" description="Basic and acidic residues" evidence="1">
    <location>
        <begin position="89"/>
        <end position="108"/>
    </location>
</feature>
<accession>A0A4R7C6H5</accession>
<keyword evidence="3" id="KW-1185">Reference proteome</keyword>
<dbReference type="OrthoDB" id="7850882at2"/>
<organism evidence="2 3">
    <name type="scientific">Enterovirga rhinocerotis</name>
    <dbReference type="NCBI Taxonomy" id="1339210"/>
    <lineage>
        <taxon>Bacteria</taxon>
        <taxon>Pseudomonadati</taxon>
        <taxon>Pseudomonadota</taxon>
        <taxon>Alphaproteobacteria</taxon>
        <taxon>Hyphomicrobiales</taxon>
        <taxon>Methylobacteriaceae</taxon>
        <taxon>Enterovirga</taxon>
    </lineage>
</organism>
<gene>
    <name evidence="2" type="ORF">EV668_0988</name>
</gene>
<dbReference type="Pfam" id="PF11064">
    <property type="entry name" value="DUF2865"/>
    <property type="match status" value="1"/>
</dbReference>
<dbReference type="Proteomes" id="UP000295122">
    <property type="component" value="Unassembled WGS sequence"/>
</dbReference>
<evidence type="ECO:0000256" key="1">
    <source>
        <dbReference type="SAM" id="MobiDB-lite"/>
    </source>
</evidence>
<comment type="caution">
    <text evidence="2">The sequence shown here is derived from an EMBL/GenBank/DDBJ whole genome shotgun (WGS) entry which is preliminary data.</text>
</comment>
<reference evidence="2 3" key="1">
    <citation type="submission" date="2019-03" db="EMBL/GenBank/DDBJ databases">
        <title>Genomic Encyclopedia of Type Strains, Phase IV (KMG-IV): sequencing the most valuable type-strain genomes for metagenomic binning, comparative biology and taxonomic classification.</title>
        <authorList>
            <person name="Goeker M."/>
        </authorList>
    </citation>
    <scope>NUCLEOTIDE SEQUENCE [LARGE SCALE GENOMIC DNA]</scope>
    <source>
        <strain evidence="2 3">DSM 25903</strain>
    </source>
</reference>